<feature type="chain" id="PRO_5025538393" evidence="1">
    <location>
        <begin position="17"/>
        <end position="293"/>
    </location>
</feature>
<proteinExistence type="predicted"/>
<protein>
    <submittedName>
        <fullName evidence="2">Uncharacterized protein</fullName>
    </submittedName>
</protein>
<dbReference type="Proteomes" id="UP000800200">
    <property type="component" value="Unassembled WGS sequence"/>
</dbReference>
<name>A0A6A6DAT6_9PEZI</name>
<gene>
    <name evidence="2" type="ORF">K469DRAFT_611096</name>
</gene>
<keyword evidence="1" id="KW-0732">Signal</keyword>
<feature type="non-terminal residue" evidence="2">
    <location>
        <position position="293"/>
    </location>
</feature>
<dbReference type="OrthoDB" id="3791985at2759"/>
<reference evidence="2" key="1">
    <citation type="journal article" date="2020" name="Stud. Mycol.">
        <title>101 Dothideomycetes genomes: a test case for predicting lifestyles and emergence of pathogens.</title>
        <authorList>
            <person name="Haridas S."/>
            <person name="Albert R."/>
            <person name="Binder M."/>
            <person name="Bloem J."/>
            <person name="Labutti K."/>
            <person name="Salamov A."/>
            <person name="Andreopoulos B."/>
            <person name="Baker S."/>
            <person name="Barry K."/>
            <person name="Bills G."/>
            <person name="Bluhm B."/>
            <person name="Cannon C."/>
            <person name="Castanera R."/>
            <person name="Culley D."/>
            <person name="Daum C."/>
            <person name="Ezra D."/>
            <person name="Gonzalez J."/>
            <person name="Henrissat B."/>
            <person name="Kuo A."/>
            <person name="Liang C."/>
            <person name="Lipzen A."/>
            <person name="Lutzoni F."/>
            <person name="Magnuson J."/>
            <person name="Mondo S."/>
            <person name="Nolan M."/>
            <person name="Ohm R."/>
            <person name="Pangilinan J."/>
            <person name="Park H.-J."/>
            <person name="Ramirez L."/>
            <person name="Alfaro M."/>
            <person name="Sun H."/>
            <person name="Tritt A."/>
            <person name="Yoshinaga Y."/>
            <person name="Zwiers L.-H."/>
            <person name="Turgeon B."/>
            <person name="Goodwin S."/>
            <person name="Spatafora J."/>
            <person name="Crous P."/>
            <person name="Grigoriev I."/>
        </authorList>
    </citation>
    <scope>NUCLEOTIDE SEQUENCE</scope>
    <source>
        <strain evidence="2">CBS 207.26</strain>
    </source>
</reference>
<evidence type="ECO:0000313" key="2">
    <source>
        <dbReference type="EMBL" id="KAF2175309.1"/>
    </source>
</evidence>
<sequence length="293" mass="32953">MKLSFLLLSLPWLSHASPLQRRATSATSAISPSSTGWICDATKCSGSSCSANVKRDDRPLAKILAERHLDSPKDIDSQSKYFIYDMIQEDKTAQKLDWETVQVDAVSIDGKFGSKDERAYVAGLTGCTGIIIVSEKGFWMTHLMEPGFMGGGAVNEERWQQRILDVLQQDNAPLGSRFKRPSNLAGPGGILNAAAKVRIFVSTPEGNGQLLYKERVDKVVELLGNVFSGVEVTKRGYKKPDNDKEFEEFEKLSNGKMMVEYSPDQLDEMYESRNPKKAIWRVWLEDEMYEHTW</sequence>
<accession>A0A6A6DAT6</accession>
<feature type="signal peptide" evidence="1">
    <location>
        <begin position="1"/>
        <end position="16"/>
    </location>
</feature>
<dbReference type="AlphaFoldDB" id="A0A6A6DAT6"/>
<evidence type="ECO:0000313" key="3">
    <source>
        <dbReference type="Proteomes" id="UP000800200"/>
    </source>
</evidence>
<dbReference type="EMBL" id="ML994736">
    <property type="protein sequence ID" value="KAF2175309.1"/>
    <property type="molecule type" value="Genomic_DNA"/>
</dbReference>
<evidence type="ECO:0000256" key="1">
    <source>
        <dbReference type="SAM" id="SignalP"/>
    </source>
</evidence>
<keyword evidence="3" id="KW-1185">Reference proteome</keyword>
<organism evidence="2 3">
    <name type="scientific">Zopfia rhizophila CBS 207.26</name>
    <dbReference type="NCBI Taxonomy" id="1314779"/>
    <lineage>
        <taxon>Eukaryota</taxon>
        <taxon>Fungi</taxon>
        <taxon>Dikarya</taxon>
        <taxon>Ascomycota</taxon>
        <taxon>Pezizomycotina</taxon>
        <taxon>Dothideomycetes</taxon>
        <taxon>Dothideomycetes incertae sedis</taxon>
        <taxon>Zopfiaceae</taxon>
        <taxon>Zopfia</taxon>
    </lineage>
</organism>